<organism evidence="3 4">
    <name type="scientific">Didymella glomerata</name>
    <dbReference type="NCBI Taxonomy" id="749621"/>
    <lineage>
        <taxon>Eukaryota</taxon>
        <taxon>Fungi</taxon>
        <taxon>Dikarya</taxon>
        <taxon>Ascomycota</taxon>
        <taxon>Pezizomycotina</taxon>
        <taxon>Dothideomycetes</taxon>
        <taxon>Pleosporomycetidae</taxon>
        <taxon>Pleosporales</taxon>
        <taxon>Pleosporineae</taxon>
        <taxon>Didymellaceae</taxon>
        <taxon>Didymella</taxon>
    </lineage>
</organism>
<feature type="chain" id="PRO_5040739818" description="AB hydrolase-1 domain-containing protein" evidence="1">
    <location>
        <begin position="23"/>
        <end position="229"/>
    </location>
</feature>
<dbReference type="InterPro" id="IPR029058">
    <property type="entry name" value="AB_hydrolase_fold"/>
</dbReference>
<evidence type="ECO:0000313" key="4">
    <source>
        <dbReference type="Proteomes" id="UP001140562"/>
    </source>
</evidence>
<dbReference type="AlphaFoldDB" id="A0A9W9C2M1"/>
<dbReference type="PANTHER" id="PTHR37017:SF11">
    <property type="entry name" value="ESTERASE_LIPASE_THIOESTERASE DOMAIN-CONTAINING PROTEIN"/>
    <property type="match status" value="1"/>
</dbReference>
<reference evidence="3" key="1">
    <citation type="submission" date="2022-10" db="EMBL/GenBank/DDBJ databases">
        <title>Tapping the CABI collections for fungal endophytes: first genome assemblies for Collariella, Neodidymelliopsis, Ascochyta clinopodiicola, Didymella pomorum, Didymosphaeria variabile, Neocosmospora piperis and Neocucurbitaria cava.</title>
        <authorList>
            <person name="Hill R."/>
        </authorList>
    </citation>
    <scope>NUCLEOTIDE SEQUENCE</scope>
    <source>
        <strain evidence="3">IMI 360193</strain>
    </source>
</reference>
<evidence type="ECO:0000313" key="3">
    <source>
        <dbReference type="EMBL" id="KAJ4341709.1"/>
    </source>
</evidence>
<dbReference type="Proteomes" id="UP001140562">
    <property type="component" value="Unassembled WGS sequence"/>
</dbReference>
<gene>
    <name evidence="3" type="ORF">N0V87_001724</name>
</gene>
<feature type="domain" description="AB hydrolase-1" evidence="2">
    <location>
        <begin position="29"/>
        <end position="111"/>
    </location>
</feature>
<name>A0A9W9C2M1_9PLEO</name>
<dbReference type="Gene3D" id="3.40.50.1820">
    <property type="entry name" value="alpha/beta hydrolase"/>
    <property type="match status" value="2"/>
</dbReference>
<proteinExistence type="predicted"/>
<accession>A0A9W9C2M1</accession>
<dbReference type="InterPro" id="IPR052897">
    <property type="entry name" value="Sec-Metab_Biosynth_Hydrolase"/>
</dbReference>
<sequence>MASMRSFVQILTLCSAIGSSLAATAKPALILVPGAFHRASVYDEVKAQLGDVGYERVDAIDLPSVGEDVADVERIADTNTVTGLLETRLSNGEDVILVGNSYGATVIMEAVKEFEGRSTVSAHKMTEGEGSILGLIMSFKALNATGTYIPYDGSFGTLYVIGEHDNSVSPAFAQSYYLDQEGAKFEVETIAGDHVPMLSMPEAVVDIIRRFAGEKLGGKREAESRGSEL</sequence>
<evidence type="ECO:0000259" key="2">
    <source>
        <dbReference type="Pfam" id="PF12697"/>
    </source>
</evidence>
<dbReference type="EMBL" id="JAPEUV010000010">
    <property type="protein sequence ID" value="KAJ4341709.1"/>
    <property type="molecule type" value="Genomic_DNA"/>
</dbReference>
<comment type="caution">
    <text evidence="3">The sequence shown here is derived from an EMBL/GenBank/DDBJ whole genome shotgun (WGS) entry which is preliminary data.</text>
</comment>
<dbReference type="InterPro" id="IPR000073">
    <property type="entry name" value="AB_hydrolase_1"/>
</dbReference>
<evidence type="ECO:0000256" key="1">
    <source>
        <dbReference type="SAM" id="SignalP"/>
    </source>
</evidence>
<keyword evidence="1" id="KW-0732">Signal</keyword>
<dbReference type="SUPFAM" id="SSF53474">
    <property type="entry name" value="alpha/beta-Hydrolases"/>
    <property type="match status" value="1"/>
</dbReference>
<dbReference type="OrthoDB" id="408373at2759"/>
<protein>
    <recommendedName>
        <fullName evidence="2">AB hydrolase-1 domain-containing protein</fullName>
    </recommendedName>
</protein>
<dbReference type="PANTHER" id="PTHR37017">
    <property type="entry name" value="AB HYDROLASE-1 DOMAIN-CONTAINING PROTEIN-RELATED"/>
    <property type="match status" value="1"/>
</dbReference>
<dbReference type="Pfam" id="PF12697">
    <property type="entry name" value="Abhydrolase_6"/>
    <property type="match status" value="1"/>
</dbReference>
<keyword evidence="4" id="KW-1185">Reference proteome</keyword>
<feature type="signal peptide" evidence="1">
    <location>
        <begin position="1"/>
        <end position="22"/>
    </location>
</feature>